<comment type="catalytic activity">
    <reaction evidence="9">
        <text>acetate + ATP = acetyl phosphate + ADP</text>
        <dbReference type="Rhea" id="RHEA:11352"/>
        <dbReference type="ChEBI" id="CHEBI:22191"/>
        <dbReference type="ChEBI" id="CHEBI:30089"/>
        <dbReference type="ChEBI" id="CHEBI:30616"/>
        <dbReference type="ChEBI" id="CHEBI:456216"/>
        <dbReference type="EC" id="2.7.2.1"/>
    </reaction>
</comment>
<evidence type="ECO:0000256" key="1">
    <source>
        <dbReference type="ARBA" id="ARBA00008748"/>
    </source>
</evidence>
<feature type="active site" description="Proton donor/acceptor" evidence="9">
    <location>
        <position position="142"/>
    </location>
</feature>
<dbReference type="Proteomes" id="UP000238218">
    <property type="component" value="Unassembled WGS sequence"/>
</dbReference>
<dbReference type="RefSeq" id="WP_106219709.1">
    <property type="nucleotide sequence ID" value="NZ_PVWP01000001.1"/>
</dbReference>
<dbReference type="InterPro" id="IPR004372">
    <property type="entry name" value="Ac/propionate_kinase"/>
</dbReference>
<evidence type="ECO:0000256" key="8">
    <source>
        <dbReference type="ARBA" id="ARBA00022842"/>
    </source>
</evidence>
<feature type="binding site" evidence="9">
    <location>
        <position position="85"/>
    </location>
    <ligand>
        <name>substrate</name>
    </ligand>
</feature>
<keyword evidence="8 9" id="KW-0460">Magnesium</keyword>
<keyword evidence="4 9" id="KW-0479">Metal-binding</keyword>
<evidence type="ECO:0000256" key="5">
    <source>
        <dbReference type="ARBA" id="ARBA00022741"/>
    </source>
</evidence>
<comment type="pathway">
    <text evidence="9">Metabolic intermediate biosynthesis; acetyl-CoA biosynthesis; acetyl-CoA from acetate: step 1/2.</text>
</comment>
<feature type="site" description="Transition state stabilizer" evidence="9">
    <location>
        <position position="230"/>
    </location>
</feature>
<dbReference type="InterPro" id="IPR043129">
    <property type="entry name" value="ATPase_NBD"/>
</dbReference>
<evidence type="ECO:0000256" key="7">
    <source>
        <dbReference type="ARBA" id="ARBA00022840"/>
    </source>
</evidence>
<dbReference type="InterPro" id="IPR000890">
    <property type="entry name" value="Aliphatic_acid_kin_short-chain"/>
</dbReference>
<dbReference type="SUPFAM" id="SSF53067">
    <property type="entry name" value="Actin-like ATPase domain"/>
    <property type="match status" value="2"/>
</dbReference>
<comment type="subunit">
    <text evidence="9">Homodimer.</text>
</comment>
<feature type="binding site" evidence="9">
    <location>
        <position position="350"/>
    </location>
    <ligand>
        <name>Mg(2+)</name>
        <dbReference type="ChEBI" id="CHEBI:18420"/>
    </ligand>
</feature>
<comment type="function">
    <text evidence="9">Catalyzes the formation of acetyl phosphate from acetate and ATP. Can also catalyze the reverse reaction.</text>
</comment>
<dbReference type="PROSITE" id="PS01075">
    <property type="entry name" value="ACETATE_KINASE_1"/>
    <property type="match status" value="1"/>
</dbReference>
<dbReference type="EMBL" id="PVWP01000001">
    <property type="protein sequence ID" value="PSB39517.1"/>
    <property type="molecule type" value="Genomic_DNA"/>
</dbReference>
<name>A0ABX5FEM9_9CHRO</name>
<comment type="caution">
    <text evidence="11">The sequence shown here is derived from an EMBL/GenBank/DDBJ whole genome shotgun (WGS) entry which is preliminary data.</text>
</comment>
<comment type="caution">
    <text evidence="9">Lacks conserved residue(s) required for the propagation of feature annotation.</text>
</comment>
<keyword evidence="7 9" id="KW-0067">ATP-binding</keyword>
<evidence type="ECO:0000256" key="3">
    <source>
        <dbReference type="ARBA" id="ARBA00022679"/>
    </source>
</evidence>
<dbReference type="PANTHER" id="PTHR21060:SF21">
    <property type="entry name" value="ACETATE KINASE"/>
    <property type="match status" value="1"/>
</dbReference>
<dbReference type="GO" id="GO:0016301">
    <property type="term" value="F:kinase activity"/>
    <property type="evidence" value="ECO:0007669"/>
    <property type="project" value="UniProtKB-KW"/>
</dbReference>
<protein>
    <recommendedName>
        <fullName evidence="9">Acetate kinase</fullName>
        <ecNumber evidence="9">2.7.2.1</ecNumber>
    </recommendedName>
    <alternativeName>
        <fullName evidence="9">Acetokinase</fullName>
    </alternativeName>
</protein>
<dbReference type="PRINTS" id="PR00471">
    <property type="entry name" value="ACETATEKNASE"/>
</dbReference>
<evidence type="ECO:0000256" key="4">
    <source>
        <dbReference type="ARBA" id="ARBA00022723"/>
    </source>
</evidence>
<evidence type="ECO:0000256" key="10">
    <source>
        <dbReference type="RuleBase" id="RU003835"/>
    </source>
</evidence>
<comment type="cofactor">
    <cofactor evidence="9">
        <name>Mg(2+)</name>
        <dbReference type="ChEBI" id="CHEBI:18420"/>
    </cofactor>
    <cofactor evidence="9">
        <name>Mn(2+)</name>
        <dbReference type="ChEBI" id="CHEBI:29035"/>
    </cofactor>
    <text evidence="9">Mg(2+). Can also accept Mn(2+).</text>
</comment>
<dbReference type="Gene3D" id="3.30.420.40">
    <property type="match status" value="2"/>
</dbReference>
<keyword evidence="3 9" id="KW-0808">Transferase</keyword>
<evidence type="ECO:0000313" key="11">
    <source>
        <dbReference type="EMBL" id="PSB39517.1"/>
    </source>
</evidence>
<gene>
    <name evidence="9" type="primary">ackA</name>
    <name evidence="11" type="ORF">C7B81_02430</name>
</gene>
<keyword evidence="5 9" id="KW-0547">Nucleotide-binding</keyword>
<organism evidence="11 12">
    <name type="scientific">Aphanothece cf. minutissima CCALA 015</name>
    <dbReference type="NCBI Taxonomy" id="2107695"/>
    <lineage>
        <taxon>Bacteria</taxon>
        <taxon>Bacillati</taxon>
        <taxon>Cyanobacteriota</taxon>
        <taxon>Cyanophyceae</taxon>
        <taxon>Oscillatoriophycideae</taxon>
        <taxon>Chroococcales</taxon>
        <taxon>Aphanothecaceae</taxon>
        <taxon>Aphanothece</taxon>
    </lineage>
</organism>
<keyword evidence="12" id="KW-1185">Reference proteome</keyword>
<sequence>MTEPATAAVADAATGVVLVLNAGSSSLKVSVHSRSGDSLWRDQRSWSVGAAEGAAPEERLEAVLDAWLPGALAGRVAGLTVAGHRVVHGGERFTAPVKLDAAVLAVLEELVPLAPLHNGPALRVMRWLSRWQPGLTQWACFDTAFHGTLPAAARTYAIPARWRAEGLRRFGFHGLNHQHVAETVARRGEDLRLISCHLGAGCSLCAIRGGRSIATTMGYTPLEGLVMATRSGSIDPGLLLHQLRRGVTAEELDHALQQESGLLGLSGLSASMKDLRRAAAEGHAGAELAIAVFRHQLLQGIGAMAASLGGVDVIALTGGIGEHDGALKRELEEALGWLGPFELLRIPADEEGVIARHCGAAGV</sequence>
<evidence type="ECO:0000256" key="6">
    <source>
        <dbReference type="ARBA" id="ARBA00022777"/>
    </source>
</evidence>
<evidence type="ECO:0000256" key="2">
    <source>
        <dbReference type="ARBA" id="ARBA00022490"/>
    </source>
</evidence>
<comment type="subcellular location">
    <subcellularLocation>
        <location evidence="9">Cytoplasm</location>
    </subcellularLocation>
</comment>
<comment type="similarity">
    <text evidence="1 9 10">Belongs to the acetokinase family.</text>
</comment>
<dbReference type="Pfam" id="PF00871">
    <property type="entry name" value="Acetate_kinase"/>
    <property type="match status" value="1"/>
</dbReference>
<proteinExistence type="inferred from homology"/>
<reference evidence="11 12" key="2">
    <citation type="submission" date="2018-03" db="EMBL/GenBank/DDBJ databases">
        <title>The ancient ancestry and fast evolution of plastids.</title>
        <authorList>
            <person name="Moore K.R."/>
            <person name="Magnabosco C."/>
            <person name="Momper L."/>
            <person name="Gold D.A."/>
            <person name="Bosak T."/>
            <person name="Fournier G.P."/>
        </authorList>
    </citation>
    <scope>NUCLEOTIDE SEQUENCE [LARGE SCALE GENOMIC DNA]</scope>
    <source>
        <strain evidence="11 12">CCALA 015</strain>
    </source>
</reference>
<feature type="site" description="Transition state stabilizer" evidence="9">
    <location>
        <position position="173"/>
    </location>
</feature>
<dbReference type="PIRSF" id="PIRSF000722">
    <property type="entry name" value="Acetate_prop_kin"/>
    <property type="match status" value="1"/>
</dbReference>
<reference evidence="11 12" key="1">
    <citation type="submission" date="2018-02" db="EMBL/GenBank/DDBJ databases">
        <authorList>
            <person name="Moore K."/>
            <person name="Momper L."/>
        </authorList>
    </citation>
    <scope>NUCLEOTIDE SEQUENCE [LARGE SCALE GENOMIC DNA]</scope>
    <source>
        <strain evidence="11 12">CCALA 015</strain>
    </source>
</reference>
<evidence type="ECO:0000256" key="9">
    <source>
        <dbReference type="HAMAP-Rule" id="MF_00020"/>
    </source>
</evidence>
<feature type="binding site" evidence="9">
    <location>
        <begin position="319"/>
        <end position="323"/>
    </location>
    <ligand>
        <name>ATP</name>
        <dbReference type="ChEBI" id="CHEBI:30616"/>
    </ligand>
</feature>
<keyword evidence="2 9" id="KW-0963">Cytoplasm</keyword>
<dbReference type="InterPro" id="IPR023865">
    <property type="entry name" value="Aliphatic_acid_kinase_CS"/>
</dbReference>
<feature type="binding site" evidence="9">
    <location>
        <begin position="197"/>
        <end position="201"/>
    </location>
    <ligand>
        <name>ATP</name>
        <dbReference type="ChEBI" id="CHEBI:30616"/>
    </ligand>
</feature>
<evidence type="ECO:0000313" key="12">
    <source>
        <dbReference type="Proteomes" id="UP000238218"/>
    </source>
</evidence>
<dbReference type="EC" id="2.7.2.1" evidence="9"/>
<dbReference type="PROSITE" id="PS01076">
    <property type="entry name" value="ACETATE_KINASE_2"/>
    <property type="match status" value="1"/>
</dbReference>
<accession>A0ABX5FEM9</accession>
<dbReference type="HAMAP" id="MF_00020">
    <property type="entry name" value="Acetate_kinase"/>
    <property type="match status" value="1"/>
</dbReference>
<dbReference type="PANTHER" id="PTHR21060">
    <property type="entry name" value="ACETATE KINASE"/>
    <property type="match status" value="1"/>
</dbReference>
<keyword evidence="6 9" id="KW-0418">Kinase</keyword>